<dbReference type="SUPFAM" id="SSF103473">
    <property type="entry name" value="MFS general substrate transporter"/>
    <property type="match status" value="1"/>
</dbReference>
<dbReference type="EMBL" id="BGPR01028168">
    <property type="protein sequence ID" value="GBN99142.1"/>
    <property type="molecule type" value="Genomic_DNA"/>
</dbReference>
<dbReference type="Proteomes" id="UP000499080">
    <property type="component" value="Unassembled WGS sequence"/>
</dbReference>
<dbReference type="InterPro" id="IPR036259">
    <property type="entry name" value="MFS_trans_sf"/>
</dbReference>
<evidence type="ECO:0000313" key="3">
    <source>
        <dbReference type="Proteomes" id="UP000499080"/>
    </source>
</evidence>
<keyword evidence="3" id="KW-1185">Reference proteome</keyword>
<dbReference type="OrthoDB" id="6468369at2759"/>
<dbReference type="Gene3D" id="1.20.1250.20">
    <property type="entry name" value="MFS general substrate transporter like domains"/>
    <property type="match status" value="1"/>
</dbReference>
<evidence type="ECO:0000313" key="2">
    <source>
        <dbReference type="EMBL" id="GBN99142.1"/>
    </source>
</evidence>
<comment type="caution">
    <text evidence="2">The sequence shown here is derived from an EMBL/GenBank/DDBJ whole genome shotgun (WGS) entry which is preliminary data.</text>
</comment>
<sequence>MGTADIGSGSSSLGFAAAGGSLALGRTACEETSKWHKILDRYQVSRNLAVYPAFTITLMRCSGGPFAGYFAERFGINEVMILGSLLAAVGISACFFAEDIAAVTVFLGFIHGNNF</sequence>
<accession>A0A4Y2TEV6</accession>
<keyword evidence="1" id="KW-0812">Transmembrane</keyword>
<reference evidence="2 3" key="1">
    <citation type="journal article" date="2019" name="Sci. Rep.">
        <title>Orb-weaving spider Araneus ventricosus genome elucidates the spidroin gene catalogue.</title>
        <authorList>
            <person name="Kono N."/>
            <person name="Nakamura H."/>
            <person name="Ohtoshi R."/>
            <person name="Moran D.A.P."/>
            <person name="Shinohara A."/>
            <person name="Yoshida Y."/>
            <person name="Fujiwara M."/>
            <person name="Mori M."/>
            <person name="Tomita M."/>
            <person name="Arakawa K."/>
        </authorList>
    </citation>
    <scope>NUCLEOTIDE SEQUENCE [LARGE SCALE GENOMIC DNA]</scope>
</reference>
<evidence type="ECO:0000256" key="1">
    <source>
        <dbReference type="SAM" id="Phobius"/>
    </source>
</evidence>
<organism evidence="2 3">
    <name type="scientific">Araneus ventricosus</name>
    <name type="common">Orbweaver spider</name>
    <name type="synonym">Epeira ventricosa</name>
    <dbReference type="NCBI Taxonomy" id="182803"/>
    <lineage>
        <taxon>Eukaryota</taxon>
        <taxon>Metazoa</taxon>
        <taxon>Ecdysozoa</taxon>
        <taxon>Arthropoda</taxon>
        <taxon>Chelicerata</taxon>
        <taxon>Arachnida</taxon>
        <taxon>Araneae</taxon>
        <taxon>Araneomorphae</taxon>
        <taxon>Entelegynae</taxon>
        <taxon>Araneoidea</taxon>
        <taxon>Araneidae</taxon>
        <taxon>Araneus</taxon>
    </lineage>
</organism>
<feature type="transmembrane region" description="Helical" evidence="1">
    <location>
        <begin position="82"/>
        <end position="110"/>
    </location>
</feature>
<keyword evidence="1" id="KW-1133">Transmembrane helix</keyword>
<dbReference type="AlphaFoldDB" id="A0A4Y2TEV6"/>
<protein>
    <submittedName>
        <fullName evidence="2">Uncharacterized protein</fullName>
    </submittedName>
</protein>
<proteinExistence type="predicted"/>
<feature type="transmembrane region" description="Helical" evidence="1">
    <location>
        <begin position="49"/>
        <end position="70"/>
    </location>
</feature>
<keyword evidence="1" id="KW-0472">Membrane</keyword>
<gene>
    <name evidence="2" type="ORF">AVEN_61264_1</name>
</gene>
<name>A0A4Y2TEV6_ARAVE</name>